<sequence>MSYTLKYERESNNEPSFTKEDAALIARALKIDFTKEKFDLDEFTVGVNIELEHGTKYSECNVTKNDPILTGKIALAHLKEFPDYYTRLKQLEEEAFNYWSKKGLD</sequence>
<accession>A0ABR7DE41</accession>
<dbReference type="InterPro" id="IPR043720">
    <property type="entry name" value="DUF5661"/>
</dbReference>
<comment type="caution">
    <text evidence="1">The sequence shown here is derived from an EMBL/GenBank/DDBJ whole genome shotgun (WGS) entry which is preliminary data.</text>
</comment>
<dbReference type="EMBL" id="JACOOO010000025">
    <property type="protein sequence ID" value="MBC5629655.1"/>
    <property type="molecule type" value="Genomic_DNA"/>
</dbReference>
<protein>
    <recommendedName>
        <fullName evidence="3">Phage protein</fullName>
    </recommendedName>
</protein>
<organism evidence="1 2">
    <name type="scientific">Clostridium hominis</name>
    <dbReference type="NCBI Taxonomy" id="2763036"/>
    <lineage>
        <taxon>Bacteria</taxon>
        <taxon>Bacillati</taxon>
        <taxon>Bacillota</taxon>
        <taxon>Clostridia</taxon>
        <taxon>Eubacteriales</taxon>
        <taxon>Clostridiaceae</taxon>
        <taxon>Clostridium</taxon>
    </lineage>
</organism>
<evidence type="ECO:0000313" key="2">
    <source>
        <dbReference type="Proteomes" id="UP000596929"/>
    </source>
</evidence>
<proteinExistence type="predicted"/>
<gene>
    <name evidence="1" type="ORF">H8S20_12215</name>
</gene>
<dbReference type="Proteomes" id="UP000596929">
    <property type="component" value="Unassembled WGS sequence"/>
</dbReference>
<evidence type="ECO:0008006" key="3">
    <source>
        <dbReference type="Google" id="ProtNLM"/>
    </source>
</evidence>
<keyword evidence="2" id="KW-1185">Reference proteome</keyword>
<reference evidence="1 2" key="1">
    <citation type="submission" date="2020-08" db="EMBL/GenBank/DDBJ databases">
        <title>Genome public.</title>
        <authorList>
            <person name="Liu C."/>
            <person name="Sun Q."/>
        </authorList>
    </citation>
    <scope>NUCLEOTIDE SEQUENCE [LARGE SCALE GENOMIC DNA]</scope>
    <source>
        <strain evidence="1 2">NSJ-6</strain>
    </source>
</reference>
<dbReference type="Pfam" id="PF18905">
    <property type="entry name" value="DUF5661"/>
    <property type="match status" value="1"/>
</dbReference>
<name>A0ABR7DE41_9CLOT</name>
<evidence type="ECO:0000313" key="1">
    <source>
        <dbReference type="EMBL" id="MBC5629655.1"/>
    </source>
</evidence>